<dbReference type="InterPro" id="IPR023828">
    <property type="entry name" value="Peptidase_S8_Ser-AS"/>
</dbReference>
<organism evidence="8 9">
    <name type="scientific">Arthrobacter flavus</name>
    <dbReference type="NCBI Taxonomy" id="95172"/>
    <lineage>
        <taxon>Bacteria</taxon>
        <taxon>Bacillati</taxon>
        <taxon>Actinomycetota</taxon>
        <taxon>Actinomycetes</taxon>
        <taxon>Micrococcales</taxon>
        <taxon>Micrococcaceae</taxon>
        <taxon>Arthrobacter</taxon>
    </lineage>
</organism>
<accession>A0ABW4Q7C8</accession>
<evidence type="ECO:0000256" key="6">
    <source>
        <dbReference type="RuleBase" id="RU003355"/>
    </source>
</evidence>
<dbReference type="InterPro" id="IPR015500">
    <property type="entry name" value="Peptidase_S8_subtilisin-rel"/>
</dbReference>
<dbReference type="InterPro" id="IPR023827">
    <property type="entry name" value="Peptidase_S8_Asp-AS"/>
</dbReference>
<proteinExistence type="inferred from homology"/>
<dbReference type="PROSITE" id="PS00138">
    <property type="entry name" value="SUBTILASE_SER"/>
    <property type="match status" value="1"/>
</dbReference>
<dbReference type="Pfam" id="PF00082">
    <property type="entry name" value="Peptidase_S8"/>
    <property type="match status" value="1"/>
</dbReference>
<evidence type="ECO:0000256" key="2">
    <source>
        <dbReference type="ARBA" id="ARBA00022670"/>
    </source>
</evidence>
<keyword evidence="9" id="KW-1185">Reference proteome</keyword>
<keyword evidence="3 5" id="KW-0378">Hydrolase</keyword>
<evidence type="ECO:0000256" key="5">
    <source>
        <dbReference type="PROSITE-ProRule" id="PRU01240"/>
    </source>
</evidence>
<keyword evidence="2 5" id="KW-0645">Protease</keyword>
<dbReference type="InterPro" id="IPR036852">
    <property type="entry name" value="Peptidase_S8/S53_dom_sf"/>
</dbReference>
<evidence type="ECO:0000256" key="3">
    <source>
        <dbReference type="ARBA" id="ARBA00022801"/>
    </source>
</evidence>
<evidence type="ECO:0000313" key="9">
    <source>
        <dbReference type="Proteomes" id="UP001597307"/>
    </source>
</evidence>
<dbReference type="InterPro" id="IPR000209">
    <property type="entry name" value="Peptidase_S8/S53_dom"/>
</dbReference>
<dbReference type="PROSITE" id="PS00136">
    <property type="entry name" value="SUBTILASE_ASP"/>
    <property type="match status" value="1"/>
</dbReference>
<dbReference type="Proteomes" id="UP001597307">
    <property type="component" value="Unassembled WGS sequence"/>
</dbReference>
<dbReference type="PROSITE" id="PS51892">
    <property type="entry name" value="SUBTILASE"/>
    <property type="match status" value="1"/>
</dbReference>
<feature type="domain" description="Peptidase S8/S53" evidence="7">
    <location>
        <begin position="142"/>
        <end position="376"/>
    </location>
</feature>
<protein>
    <submittedName>
        <fullName evidence="8">S8 family serine peptidase</fullName>
    </submittedName>
</protein>
<evidence type="ECO:0000256" key="1">
    <source>
        <dbReference type="ARBA" id="ARBA00011073"/>
    </source>
</evidence>
<dbReference type="PRINTS" id="PR00723">
    <property type="entry name" value="SUBTILISIN"/>
</dbReference>
<feature type="active site" description="Charge relay system" evidence="5">
    <location>
        <position position="352"/>
    </location>
</feature>
<dbReference type="SUPFAM" id="SSF52743">
    <property type="entry name" value="Subtilisin-like"/>
    <property type="match status" value="1"/>
</dbReference>
<dbReference type="InterPro" id="IPR050131">
    <property type="entry name" value="Peptidase_S8_subtilisin-like"/>
</dbReference>
<dbReference type="PANTHER" id="PTHR43806:SF11">
    <property type="entry name" value="CEREVISIN-RELATED"/>
    <property type="match status" value="1"/>
</dbReference>
<evidence type="ECO:0000313" key="8">
    <source>
        <dbReference type="EMBL" id="MFD1846623.1"/>
    </source>
</evidence>
<feature type="active site" description="Charge relay system" evidence="5">
    <location>
        <position position="151"/>
    </location>
</feature>
<comment type="caution">
    <text evidence="8">The sequence shown here is derived from an EMBL/GenBank/DDBJ whole genome shotgun (WGS) entry which is preliminary data.</text>
</comment>
<gene>
    <name evidence="8" type="ORF">ACFSFX_08440</name>
</gene>
<name>A0ABW4Q7C8_9MICC</name>
<feature type="active site" description="Charge relay system" evidence="5">
    <location>
        <position position="183"/>
    </location>
</feature>
<evidence type="ECO:0000259" key="7">
    <source>
        <dbReference type="Pfam" id="PF00082"/>
    </source>
</evidence>
<comment type="similarity">
    <text evidence="1 5 6">Belongs to the peptidase S8 family.</text>
</comment>
<keyword evidence="4 5" id="KW-0720">Serine protease</keyword>
<reference evidence="9" key="1">
    <citation type="journal article" date="2019" name="Int. J. Syst. Evol. Microbiol.">
        <title>The Global Catalogue of Microorganisms (GCM) 10K type strain sequencing project: providing services to taxonomists for standard genome sequencing and annotation.</title>
        <authorList>
            <consortium name="The Broad Institute Genomics Platform"/>
            <consortium name="The Broad Institute Genome Sequencing Center for Infectious Disease"/>
            <person name="Wu L."/>
            <person name="Ma J."/>
        </authorList>
    </citation>
    <scope>NUCLEOTIDE SEQUENCE [LARGE SCALE GENOMIC DNA]</scope>
    <source>
        <strain evidence="9">JCM 11496</strain>
    </source>
</reference>
<dbReference type="Gene3D" id="3.40.50.200">
    <property type="entry name" value="Peptidase S8/S53 domain"/>
    <property type="match status" value="1"/>
</dbReference>
<evidence type="ECO:0000256" key="4">
    <source>
        <dbReference type="ARBA" id="ARBA00022825"/>
    </source>
</evidence>
<dbReference type="EMBL" id="JBHUGA010000021">
    <property type="protein sequence ID" value="MFD1846623.1"/>
    <property type="molecule type" value="Genomic_DNA"/>
</dbReference>
<dbReference type="PANTHER" id="PTHR43806">
    <property type="entry name" value="PEPTIDASE S8"/>
    <property type="match status" value="1"/>
</dbReference>
<dbReference type="RefSeq" id="WP_343878527.1">
    <property type="nucleotide sequence ID" value="NZ_BAAAIJ010000020.1"/>
</dbReference>
<sequence>MIDSESSGSQPRSQEPETTGRFIVVFADAEENAPALLRSAAGMSHVADSRDFGTHAASPADTEGADATYYSHLGVAVVSADPQQQRALSSSSDEGTVLSVSPELIHHVLTDDPGGASSSFQDSAQLTWGLQAVAADTSPFSGEGIRVAVLDTGFDSSHPDFAGRQITVESFVPGETAQDGHGHGTHCIGTACGPRSPSEGPAYGVAYEAEIFAGKVLGDSGSGSDGGIIAGIDWAMANGCAVISMSLGADIPQVHPPYTVVGRRALDQGHLIIAAAGNGADRRQGDFGFVGAPANSPFIMAVGALDQQLEMAFFSARTLPIRGGQLDVAGPGFQVRSSWLMPDRYNTISGTSMATPHAAGVAALWAQASGYRGRELWSLMAQESQRLLQASVDVGSGLVMSPQE</sequence>